<gene>
    <name evidence="1" type="ORF">MUB46_17405</name>
</gene>
<accession>A0AAW5R442</accession>
<keyword evidence="2" id="KW-1185">Reference proteome</keyword>
<dbReference type="RefSeq" id="WP_261617224.1">
    <property type="nucleotide sequence ID" value="NZ_JALIDZ010000008.1"/>
</dbReference>
<proteinExistence type="predicted"/>
<evidence type="ECO:0000313" key="1">
    <source>
        <dbReference type="EMBL" id="MCT8973643.1"/>
    </source>
</evidence>
<protein>
    <submittedName>
        <fullName evidence="1">Uncharacterized protein</fullName>
    </submittedName>
</protein>
<name>A0AAW5R442_9HYPH</name>
<comment type="caution">
    <text evidence="1">The sequence shown here is derived from an EMBL/GenBank/DDBJ whole genome shotgun (WGS) entry which is preliminary data.</text>
</comment>
<evidence type="ECO:0000313" key="2">
    <source>
        <dbReference type="Proteomes" id="UP001320898"/>
    </source>
</evidence>
<sequence>MIDRLPQTPIDTPGNAAWGAYAHPMDVVGDTGLTKVEKRRILTEWAEDARALKRASGEGMSGGENANLAEIERALDTL</sequence>
<reference evidence="1 2" key="1">
    <citation type="submission" date="2022-04" db="EMBL/GenBank/DDBJ databases">
        <authorList>
            <person name="Ye Y.-Q."/>
            <person name="Du Z.-J."/>
        </authorList>
    </citation>
    <scope>NUCLEOTIDE SEQUENCE [LARGE SCALE GENOMIC DNA]</scope>
    <source>
        <strain evidence="1 2">A6E488</strain>
    </source>
</reference>
<dbReference type="Proteomes" id="UP001320898">
    <property type="component" value="Unassembled WGS sequence"/>
</dbReference>
<dbReference type="AlphaFoldDB" id="A0AAW5R442"/>
<organism evidence="1 2">
    <name type="scientific">Microbaculum marinisediminis</name>
    <dbReference type="NCBI Taxonomy" id="2931392"/>
    <lineage>
        <taxon>Bacteria</taxon>
        <taxon>Pseudomonadati</taxon>
        <taxon>Pseudomonadota</taxon>
        <taxon>Alphaproteobacteria</taxon>
        <taxon>Hyphomicrobiales</taxon>
        <taxon>Tepidamorphaceae</taxon>
        <taxon>Microbaculum</taxon>
    </lineage>
</organism>
<dbReference type="EMBL" id="JALIDZ010000008">
    <property type="protein sequence ID" value="MCT8973643.1"/>
    <property type="molecule type" value="Genomic_DNA"/>
</dbReference>